<protein>
    <submittedName>
        <fullName evidence="2">Uncharacterized protein</fullName>
    </submittedName>
</protein>
<name>A0A834MHH2_RHYFE</name>
<keyword evidence="3" id="KW-1185">Reference proteome</keyword>
<accession>A0A834MHH2</accession>
<dbReference type="AlphaFoldDB" id="A0A834MHH2"/>
<feature type="region of interest" description="Disordered" evidence="1">
    <location>
        <begin position="1"/>
        <end position="39"/>
    </location>
</feature>
<dbReference type="EMBL" id="JAACXV010000175">
    <property type="protein sequence ID" value="KAF7282406.1"/>
    <property type="molecule type" value="Genomic_DNA"/>
</dbReference>
<feature type="compositionally biased region" description="Polar residues" evidence="1">
    <location>
        <begin position="1"/>
        <end position="14"/>
    </location>
</feature>
<gene>
    <name evidence="2" type="ORF">GWI33_002720</name>
</gene>
<comment type="caution">
    <text evidence="2">The sequence shown here is derived from an EMBL/GenBank/DDBJ whole genome shotgun (WGS) entry which is preliminary data.</text>
</comment>
<evidence type="ECO:0000313" key="3">
    <source>
        <dbReference type="Proteomes" id="UP000625711"/>
    </source>
</evidence>
<feature type="compositionally biased region" description="Polar residues" evidence="1">
    <location>
        <begin position="21"/>
        <end position="39"/>
    </location>
</feature>
<dbReference type="Proteomes" id="UP000625711">
    <property type="component" value="Unassembled WGS sequence"/>
</dbReference>
<evidence type="ECO:0000313" key="2">
    <source>
        <dbReference type="EMBL" id="KAF7282406.1"/>
    </source>
</evidence>
<proteinExistence type="predicted"/>
<evidence type="ECO:0000256" key="1">
    <source>
        <dbReference type="SAM" id="MobiDB-lite"/>
    </source>
</evidence>
<sequence>MDSLWTALSVSDTSPIPKANPSRTSSSKPATIRSKSGTRNIPLACTYRARSILRTKESTATTITNSKSNRILKTESPKLGLTKRRRSFLSISDEYV</sequence>
<reference evidence="2" key="1">
    <citation type="submission" date="2020-08" db="EMBL/GenBank/DDBJ databases">
        <title>Genome sequencing and assembly of the red palm weevil Rhynchophorus ferrugineus.</title>
        <authorList>
            <person name="Dias G.B."/>
            <person name="Bergman C.M."/>
            <person name="Manee M."/>
        </authorList>
    </citation>
    <scope>NUCLEOTIDE SEQUENCE</scope>
    <source>
        <strain evidence="2">AA-2017</strain>
        <tissue evidence="2">Whole larva</tissue>
    </source>
</reference>
<organism evidence="2 3">
    <name type="scientific">Rhynchophorus ferrugineus</name>
    <name type="common">Red palm weevil</name>
    <name type="synonym">Curculio ferrugineus</name>
    <dbReference type="NCBI Taxonomy" id="354439"/>
    <lineage>
        <taxon>Eukaryota</taxon>
        <taxon>Metazoa</taxon>
        <taxon>Ecdysozoa</taxon>
        <taxon>Arthropoda</taxon>
        <taxon>Hexapoda</taxon>
        <taxon>Insecta</taxon>
        <taxon>Pterygota</taxon>
        <taxon>Neoptera</taxon>
        <taxon>Endopterygota</taxon>
        <taxon>Coleoptera</taxon>
        <taxon>Polyphaga</taxon>
        <taxon>Cucujiformia</taxon>
        <taxon>Curculionidae</taxon>
        <taxon>Dryophthorinae</taxon>
        <taxon>Rhynchophorus</taxon>
    </lineage>
</organism>